<reference evidence="1" key="1">
    <citation type="submission" date="2020-11" db="EMBL/GenBank/DDBJ databases">
        <title>Sequencing the genomes of 1000 actinobacteria strains.</title>
        <authorList>
            <person name="Klenk H.-P."/>
        </authorList>
    </citation>
    <scope>NUCLEOTIDE SEQUENCE</scope>
    <source>
        <strain evidence="1">DSM 45356</strain>
    </source>
</reference>
<accession>A0A8J7GH77</accession>
<dbReference type="EMBL" id="JADOUF010000001">
    <property type="protein sequence ID" value="MBG6137906.1"/>
    <property type="molecule type" value="Genomic_DNA"/>
</dbReference>
<organism evidence="1 2">
    <name type="scientific">Longispora fulva</name>
    <dbReference type="NCBI Taxonomy" id="619741"/>
    <lineage>
        <taxon>Bacteria</taxon>
        <taxon>Bacillati</taxon>
        <taxon>Actinomycetota</taxon>
        <taxon>Actinomycetes</taxon>
        <taxon>Micromonosporales</taxon>
        <taxon>Micromonosporaceae</taxon>
        <taxon>Longispora</taxon>
    </lineage>
</organism>
<proteinExistence type="predicted"/>
<keyword evidence="2" id="KW-1185">Reference proteome</keyword>
<dbReference type="AlphaFoldDB" id="A0A8J7GH77"/>
<evidence type="ECO:0000313" key="2">
    <source>
        <dbReference type="Proteomes" id="UP000622552"/>
    </source>
</evidence>
<name>A0A8J7GH77_9ACTN</name>
<comment type="caution">
    <text evidence="1">The sequence shown here is derived from an EMBL/GenBank/DDBJ whole genome shotgun (WGS) entry which is preliminary data.</text>
</comment>
<gene>
    <name evidence="1" type="ORF">IW245_004100</name>
</gene>
<dbReference type="InterPro" id="IPR035439">
    <property type="entry name" value="UPF0145_dom_sf"/>
</dbReference>
<dbReference type="RefSeq" id="WP_197004718.1">
    <property type="nucleotide sequence ID" value="NZ_BONS01000017.1"/>
</dbReference>
<dbReference type="SUPFAM" id="SSF117782">
    <property type="entry name" value="YbjQ-like"/>
    <property type="match status" value="1"/>
</dbReference>
<dbReference type="Proteomes" id="UP000622552">
    <property type="component" value="Unassembled WGS sequence"/>
</dbReference>
<sequence>MLVSSLPDVPGHTFEIRGLVFADCFPGSIGGGNLPTMIQTIIEQANGFRANAIIDVKLTTSERILCVMGTAVVVTRIQG</sequence>
<evidence type="ECO:0000313" key="1">
    <source>
        <dbReference type="EMBL" id="MBG6137906.1"/>
    </source>
</evidence>
<protein>
    <submittedName>
        <fullName evidence="1">Uncharacterized protein</fullName>
    </submittedName>
</protein>